<keyword evidence="4" id="KW-1185">Reference proteome</keyword>
<dbReference type="InterPro" id="IPR051199">
    <property type="entry name" value="LPS_LOS_Heptosyltrfase"/>
</dbReference>
<dbReference type="EMBL" id="CP002961">
    <property type="protein sequence ID" value="AFK03202.1"/>
    <property type="molecule type" value="Genomic_DNA"/>
</dbReference>
<gene>
    <name evidence="3" type="ordered locus">Emtol_2063</name>
</gene>
<evidence type="ECO:0000313" key="3">
    <source>
        <dbReference type="EMBL" id="AFK03202.1"/>
    </source>
</evidence>
<name>A0ABN4ALW0_EMTOG</name>
<dbReference type="Proteomes" id="UP000002875">
    <property type="component" value="Chromosome"/>
</dbReference>
<dbReference type="SUPFAM" id="SSF53756">
    <property type="entry name" value="UDP-Glycosyltransferase/glycogen phosphorylase"/>
    <property type="match status" value="1"/>
</dbReference>
<accession>A0ABN4ALW0</accession>
<evidence type="ECO:0000256" key="1">
    <source>
        <dbReference type="ARBA" id="ARBA00022676"/>
    </source>
</evidence>
<dbReference type="GO" id="GO:0016740">
    <property type="term" value="F:transferase activity"/>
    <property type="evidence" value="ECO:0007669"/>
    <property type="project" value="UniProtKB-KW"/>
</dbReference>
<dbReference type="PANTHER" id="PTHR30160">
    <property type="entry name" value="TETRAACYLDISACCHARIDE 4'-KINASE-RELATED"/>
    <property type="match status" value="1"/>
</dbReference>
<dbReference type="InterPro" id="IPR002201">
    <property type="entry name" value="Glyco_trans_9"/>
</dbReference>
<dbReference type="Pfam" id="PF01075">
    <property type="entry name" value="Glyco_transf_9"/>
    <property type="match status" value="1"/>
</dbReference>
<protein>
    <submittedName>
        <fullName evidence="3">Glycosyl transferase family 9</fullName>
    </submittedName>
</protein>
<evidence type="ECO:0000256" key="2">
    <source>
        <dbReference type="ARBA" id="ARBA00022679"/>
    </source>
</evidence>
<proteinExistence type="predicted"/>
<dbReference type="Gene3D" id="3.40.50.2000">
    <property type="entry name" value="Glycogen Phosphorylase B"/>
    <property type="match status" value="1"/>
</dbReference>
<reference evidence="3 4" key="1">
    <citation type="submission" date="2011-07" db="EMBL/GenBank/DDBJ databases">
        <title>The complete genome of chromosome of Emticicia oligotrophica DSM 17448.</title>
        <authorList>
            <consortium name="US DOE Joint Genome Institute (JGI-PGF)"/>
            <person name="Lucas S."/>
            <person name="Han J."/>
            <person name="Lapidus A."/>
            <person name="Bruce D."/>
            <person name="Goodwin L."/>
            <person name="Pitluck S."/>
            <person name="Peters L."/>
            <person name="Kyrpides N."/>
            <person name="Mavromatis K."/>
            <person name="Ivanova N."/>
            <person name="Ovchinnikova G."/>
            <person name="Teshima H."/>
            <person name="Detter J.C."/>
            <person name="Tapia R."/>
            <person name="Han C."/>
            <person name="Land M."/>
            <person name="Hauser L."/>
            <person name="Markowitz V."/>
            <person name="Cheng J.-F."/>
            <person name="Hugenholtz P."/>
            <person name="Woyke T."/>
            <person name="Wu D."/>
            <person name="Tindall B."/>
            <person name="Pomrenke H."/>
            <person name="Brambilla E."/>
            <person name="Klenk H.-P."/>
            <person name="Eisen J.A."/>
        </authorList>
    </citation>
    <scope>NUCLEOTIDE SEQUENCE [LARGE SCALE GENOMIC DNA]</scope>
    <source>
        <strain evidence="3 4">DSM 17448</strain>
    </source>
</reference>
<keyword evidence="2 3" id="KW-0808">Transferase</keyword>
<keyword evidence="1" id="KW-0328">Glycosyltransferase</keyword>
<evidence type="ECO:0000313" key="4">
    <source>
        <dbReference type="Proteomes" id="UP000002875"/>
    </source>
</evidence>
<dbReference type="RefSeq" id="WP_015028900.1">
    <property type="nucleotide sequence ID" value="NC_018748.1"/>
</dbReference>
<organism evidence="3 4">
    <name type="scientific">Emticicia oligotrophica (strain DSM 17448 / CIP 109782 / MTCC 6937 / GPTSA100-15)</name>
    <dbReference type="NCBI Taxonomy" id="929562"/>
    <lineage>
        <taxon>Bacteria</taxon>
        <taxon>Pseudomonadati</taxon>
        <taxon>Bacteroidota</taxon>
        <taxon>Cytophagia</taxon>
        <taxon>Cytophagales</taxon>
        <taxon>Leadbetterellaceae</taxon>
        <taxon>Emticicia</taxon>
    </lineage>
</organism>
<sequence length="352" mass="40919">MTVKLNDKVIFIRSAFLGDFLVCLPVINQIIRDNNLTKNNIYFLIINNSGANPINAIFGDDHIFSKNSIVFNTHKYLESLWKCFKFFKMVSHERKLIYLPMWYDSFKGQILKYVTFKFIFGLNKHIYGIFKQNSENRKVVSQYLNPFVVLGLEFNTSYNCLDLFGMPAISINNKNRPFLIYPYSKLKMKIWPSEKYVNLINKIIETYNPDIFLIGGKDDYEYNQTIKNHFLKNDKIQNIAGTLSVKQTIELMLRSEVFIGNDGFPMHLAAIANLPIIGIFTYKNPLGCWDPIIVDKMITVRTDTKCKLCYLAECDNPICILKTSEEIIFNKLQKLLISNVPIKEINVNFCNQ</sequence>